<reference evidence="1" key="1">
    <citation type="journal article" date="2019" name="Mitochondrial DNA Part B Resour">
        <title>Conspecificity of the Peruvian Corallina ferreyrae with C. caespitosa (Corallinaceae, Rhodophyta) inferred from genomic analysis of the type specimen.</title>
        <authorList>
            <person name="Bustamante D.E."/>
            <person name="Calderon M.S."/>
            <person name="Hughey J.R."/>
        </authorList>
    </citation>
    <scope>NUCLEOTIDE SEQUENCE</scope>
</reference>
<protein>
    <submittedName>
        <fullName evidence="1">Conserved hypothetical plastid protein</fullName>
    </submittedName>
</protein>
<dbReference type="AlphaFoldDB" id="A0A482CGR5"/>
<geneLocation type="plastid" evidence="1"/>
<dbReference type="GeneID" id="39720381"/>
<organism evidence="1">
    <name type="scientific">Corallina ferreyrae</name>
    <dbReference type="NCBI Taxonomy" id="2547422"/>
    <lineage>
        <taxon>Eukaryota</taxon>
        <taxon>Rhodophyta</taxon>
        <taxon>Florideophyceae</taxon>
        <taxon>Corallinophycidae</taxon>
        <taxon>Corallinales</taxon>
        <taxon>Corallinaceae</taxon>
        <taxon>Corallinoideae</taxon>
        <taxon>Corallina</taxon>
    </lineage>
</organism>
<dbReference type="EMBL" id="MK408748">
    <property type="protein sequence ID" value="QBL75722.1"/>
    <property type="molecule type" value="Genomic_DNA"/>
</dbReference>
<dbReference type="RefSeq" id="YP_009589206.1">
    <property type="nucleotide sequence ID" value="NC_041636.1"/>
</dbReference>
<evidence type="ECO:0000313" key="1">
    <source>
        <dbReference type="EMBL" id="QBL75722.1"/>
    </source>
</evidence>
<name>A0A482CGR5_9FLOR</name>
<sequence>MYRKQKKSWENNMLSSNNNYYIDSDVEFLLERPIGWSSACLDSTIDYYLNCNQNNLQENEDSEKSRVEY</sequence>
<proteinExistence type="predicted"/>
<gene>
    <name evidence="1" type="primary">ORF65</name>
</gene>
<accession>A0A482CGR5</accession>
<keyword evidence="1" id="KW-0934">Plastid</keyword>